<evidence type="ECO:0000313" key="1">
    <source>
        <dbReference type="EMBL" id="SVB96955.1"/>
    </source>
</evidence>
<proteinExistence type="predicted"/>
<dbReference type="AlphaFoldDB" id="A0A382IC65"/>
<protein>
    <submittedName>
        <fullName evidence="1">Uncharacterized protein</fullName>
    </submittedName>
</protein>
<name>A0A382IC65_9ZZZZ</name>
<reference evidence="1" key="1">
    <citation type="submission" date="2018-05" db="EMBL/GenBank/DDBJ databases">
        <authorList>
            <person name="Lanie J.A."/>
            <person name="Ng W.-L."/>
            <person name="Kazmierczak K.M."/>
            <person name="Andrzejewski T.M."/>
            <person name="Davidsen T.M."/>
            <person name="Wayne K.J."/>
            <person name="Tettelin H."/>
            <person name="Glass J.I."/>
            <person name="Rusch D."/>
            <person name="Podicherti R."/>
            <person name="Tsui H.-C.T."/>
            <person name="Winkler M.E."/>
        </authorList>
    </citation>
    <scope>NUCLEOTIDE SEQUENCE</scope>
</reference>
<gene>
    <name evidence="1" type="ORF">METZ01_LOCUS249809</name>
</gene>
<sequence length="41" mass="4551">MAKTLTVLEAQRATYIDFEGCCRPVAGVRPRIPVIVRPLPL</sequence>
<dbReference type="EMBL" id="UINC01066342">
    <property type="protein sequence ID" value="SVB96955.1"/>
    <property type="molecule type" value="Genomic_DNA"/>
</dbReference>
<accession>A0A382IC65</accession>
<organism evidence="1">
    <name type="scientific">marine metagenome</name>
    <dbReference type="NCBI Taxonomy" id="408172"/>
    <lineage>
        <taxon>unclassified sequences</taxon>
        <taxon>metagenomes</taxon>
        <taxon>ecological metagenomes</taxon>
    </lineage>
</organism>